<dbReference type="InParanoid" id="A0A0H2RHT9"/>
<name>A0A0H2RHT9_9AGAM</name>
<evidence type="ECO:0000313" key="9">
    <source>
        <dbReference type="Proteomes" id="UP000053477"/>
    </source>
</evidence>
<feature type="region of interest" description="Disordered" evidence="6">
    <location>
        <begin position="21"/>
        <end position="72"/>
    </location>
</feature>
<dbReference type="InterPro" id="IPR019734">
    <property type="entry name" value="TPR_rpt"/>
</dbReference>
<dbReference type="InterPro" id="IPR010491">
    <property type="entry name" value="PRP1_N"/>
</dbReference>
<dbReference type="AlphaFoldDB" id="A0A0H2RHT9"/>
<keyword evidence="9" id="KW-1185">Reference proteome</keyword>
<evidence type="ECO:0000256" key="3">
    <source>
        <dbReference type="ARBA" id="ARBA00022737"/>
    </source>
</evidence>
<dbReference type="InterPro" id="IPR045075">
    <property type="entry name" value="Syf1-like"/>
</dbReference>
<feature type="compositionally biased region" description="Acidic residues" evidence="6">
    <location>
        <begin position="59"/>
        <end position="71"/>
    </location>
</feature>
<keyword evidence="5" id="KW-0539">Nucleus</keyword>
<dbReference type="FunCoup" id="A0A0H2RHT9">
    <property type="interactions" value="597"/>
</dbReference>
<dbReference type="PANTHER" id="PTHR11246:SF1">
    <property type="entry name" value="PRE-MRNA-PROCESSING FACTOR 6"/>
    <property type="match status" value="1"/>
</dbReference>
<dbReference type="GO" id="GO:0071013">
    <property type="term" value="C:catalytic step 2 spliceosome"/>
    <property type="evidence" value="ECO:0007669"/>
    <property type="project" value="TreeGrafter"/>
</dbReference>
<sequence length="931" mass="103686">MASKPNKLAFLSMPAPASYVAGLGRGASGFTTRSDIGPAREGPSAEAVAEAQTRRGEETEYEPEQFQDPDNEMGLFAGMTYEADDEEADRIYEFVDKNMDARRRARREAREASELSKARAERPKIEQQFADLKRGLAEVTDEEWSNLPEVNNLTRKKRKKDERSFVVPDSILVGDRSKNEYENALDPMQQENGGFETPAENGTLTNFIEIGKARDKILSLKLDQISGTATSISGTSTSIDPKGYLTDLNSVVHKTEAEIGDIKRARALFDSLIKSNPGHGQGWIAAASIEEAAGRMVAARKLIKAGCEKCPKSVDVWCAAARLHSTQDAKVILANAVQHLPHSIKIWTEAANLETDVKSKKRVLRKALEHIPNSVALWKKAVNLETSVTDARVLLARAVEVIPQSVDLWLALARMETPEKARTVLNSARKAIPTSHEIWVAAGRLLEQEAMKEGKTEEERKKELDRVDATIQSGVRQLRQHQVVLSREEWQRIAEKCEEEGSPRTCEAIIKATVSMDVEESDQLKTWIDDANEAAAERGKIVCARAILAHALKVYPDKSSLWEQAANLEKIYGTRESLDAILSRAIEHCPQAEVLWLKAAKEKWLAGDVAAARDVLGRAFDVSPESEEIWLAAVKLEAENGEISAARELLARARNLAGKERIWMKSAVFERQQGQIPTALSILEVALKRYPKFAKFYMIQGQIHQSSKNYSAARASFAAGIKVCPKNIMLWILSSRLEEADGKSIKSRSLLDKARLANPGQELLWAEAVGVEERSGNAAQAKAILSRGLQECPSSGILWTIAIFSEPRPARKARATDALKKTEKSDEPRDSAQVICAIARLFWAERKIEKARQWFERAVAPDSEPDWGDSWGWWLKFEREHGTAEYRQRVIDQCSAREPHHGRVWPSIAKDTANFGKRTSEILELVADALE</sequence>
<dbReference type="Pfam" id="PF06424">
    <property type="entry name" value="PRP1_N"/>
    <property type="match status" value="1"/>
</dbReference>
<dbReference type="FunFam" id="1.25.40.10:FF:000256">
    <property type="entry name" value="Probable pre-mRNA splicing factor prp1"/>
    <property type="match status" value="1"/>
</dbReference>
<dbReference type="Pfam" id="PF14559">
    <property type="entry name" value="TPR_19"/>
    <property type="match status" value="1"/>
</dbReference>
<comment type="subcellular location">
    <subcellularLocation>
        <location evidence="1">Nucleus</location>
    </subcellularLocation>
</comment>
<dbReference type="EMBL" id="KQ085999">
    <property type="protein sequence ID" value="KLO11495.1"/>
    <property type="molecule type" value="Genomic_DNA"/>
</dbReference>
<dbReference type="SMART" id="SM00386">
    <property type="entry name" value="HAT"/>
    <property type="match status" value="13"/>
</dbReference>
<evidence type="ECO:0000256" key="5">
    <source>
        <dbReference type="ARBA" id="ARBA00023242"/>
    </source>
</evidence>
<dbReference type="InterPro" id="IPR003107">
    <property type="entry name" value="HAT"/>
</dbReference>
<dbReference type="STRING" id="27342.A0A0H2RHT9"/>
<keyword evidence="2" id="KW-0507">mRNA processing</keyword>
<proteinExistence type="predicted"/>
<dbReference type="GO" id="GO:0046540">
    <property type="term" value="C:U4/U6 x U5 tri-snRNP complex"/>
    <property type="evidence" value="ECO:0007669"/>
    <property type="project" value="TreeGrafter"/>
</dbReference>
<dbReference type="OrthoDB" id="440128at2759"/>
<dbReference type="Gene3D" id="1.25.40.10">
    <property type="entry name" value="Tetratricopeptide repeat domain"/>
    <property type="match status" value="4"/>
</dbReference>
<evidence type="ECO:0000256" key="6">
    <source>
        <dbReference type="SAM" id="MobiDB-lite"/>
    </source>
</evidence>
<keyword evidence="3" id="KW-0677">Repeat</keyword>
<evidence type="ECO:0000313" key="8">
    <source>
        <dbReference type="EMBL" id="KLO11495.1"/>
    </source>
</evidence>
<evidence type="ECO:0000256" key="1">
    <source>
        <dbReference type="ARBA" id="ARBA00004123"/>
    </source>
</evidence>
<feature type="domain" description="PRP1 splicing factor N-terminal" evidence="7">
    <location>
        <begin position="15"/>
        <end position="156"/>
    </location>
</feature>
<evidence type="ECO:0000256" key="2">
    <source>
        <dbReference type="ARBA" id="ARBA00022664"/>
    </source>
</evidence>
<dbReference type="SMART" id="SM00028">
    <property type="entry name" value="TPR"/>
    <property type="match status" value="3"/>
</dbReference>
<dbReference type="GO" id="GO:0000244">
    <property type="term" value="P:spliceosomal tri-snRNP complex assembly"/>
    <property type="evidence" value="ECO:0007669"/>
    <property type="project" value="TreeGrafter"/>
</dbReference>
<accession>A0A0H2RHT9</accession>
<evidence type="ECO:0000259" key="7">
    <source>
        <dbReference type="Pfam" id="PF06424"/>
    </source>
</evidence>
<organism evidence="8 9">
    <name type="scientific">Schizopora paradoxa</name>
    <dbReference type="NCBI Taxonomy" id="27342"/>
    <lineage>
        <taxon>Eukaryota</taxon>
        <taxon>Fungi</taxon>
        <taxon>Dikarya</taxon>
        <taxon>Basidiomycota</taxon>
        <taxon>Agaricomycotina</taxon>
        <taxon>Agaricomycetes</taxon>
        <taxon>Hymenochaetales</taxon>
        <taxon>Schizoporaceae</taxon>
        <taxon>Schizopora</taxon>
    </lineage>
</organism>
<dbReference type="PANTHER" id="PTHR11246">
    <property type="entry name" value="PRE-MRNA SPLICING FACTOR"/>
    <property type="match status" value="1"/>
</dbReference>
<evidence type="ECO:0000256" key="4">
    <source>
        <dbReference type="ARBA" id="ARBA00023187"/>
    </source>
</evidence>
<dbReference type="Proteomes" id="UP000053477">
    <property type="component" value="Unassembled WGS sequence"/>
</dbReference>
<keyword evidence="4" id="KW-0508">mRNA splicing</keyword>
<dbReference type="InterPro" id="IPR011990">
    <property type="entry name" value="TPR-like_helical_dom_sf"/>
</dbReference>
<protein>
    <recommendedName>
        <fullName evidence="7">PRP1 splicing factor N-terminal domain-containing protein</fullName>
    </recommendedName>
</protein>
<reference evidence="8 9" key="1">
    <citation type="submission" date="2015-04" db="EMBL/GenBank/DDBJ databases">
        <title>Complete genome sequence of Schizopora paradoxa KUC8140, a cosmopolitan wood degrader in East Asia.</title>
        <authorList>
            <consortium name="DOE Joint Genome Institute"/>
            <person name="Min B."/>
            <person name="Park H."/>
            <person name="Jang Y."/>
            <person name="Kim J.-J."/>
            <person name="Kim K.H."/>
            <person name="Pangilinan J."/>
            <person name="Lipzen A."/>
            <person name="Riley R."/>
            <person name="Grigoriev I.V."/>
            <person name="Spatafora J.W."/>
            <person name="Choi I.-G."/>
        </authorList>
    </citation>
    <scope>NUCLEOTIDE SEQUENCE [LARGE SCALE GENOMIC DNA]</scope>
    <source>
        <strain evidence="8 9">KUC8140</strain>
    </source>
</reference>
<gene>
    <name evidence="8" type="ORF">SCHPADRAFT_942056</name>
</gene>
<dbReference type="Pfam" id="PF13428">
    <property type="entry name" value="TPR_14"/>
    <property type="match status" value="1"/>
</dbReference>
<dbReference type="SUPFAM" id="SSF48452">
    <property type="entry name" value="TPR-like"/>
    <property type="match status" value="3"/>
</dbReference>
<dbReference type="Pfam" id="PF13432">
    <property type="entry name" value="TPR_16"/>
    <property type="match status" value="1"/>
</dbReference>